<keyword evidence="14" id="KW-1185">Reference proteome</keyword>
<dbReference type="EMBL" id="JBBNAG010000003">
    <property type="protein sequence ID" value="KAK9149118.1"/>
    <property type="molecule type" value="Genomic_DNA"/>
</dbReference>
<dbReference type="GO" id="GO:0005506">
    <property type="term" value="F:iron ion binding"/>
    <property type="evidence" value="ECO:0007669"/>
    <property type="project" value="InterPro"/>
</dbReference>
<dbReference type="PROSITE" id="PS00086">
    <property type="entry name" value="CYTOCHROME_P450"/>
    <property type="match status" value="1"/>
</dbReference>
<evidence type="ECO:0000256" key="6">
    <source>
        <dbReference type="ARBA" id="ARBA00022989"/>
    </source>
</evidence>
<evidence type="ECO:0000256" key="12">
    <source>
        <dbReference type="RuleBase" id="RU000461"/>
    </source>
</evidence>
<keyword evidence="6" id="KW-1133">Transmembrane helix</keyword>
<dbReference type="GO" id="GO:0004497">
    <property type="term" value="F:monooxygenase activity"/>
    <property type="evidence" value="ECO:0007669"/>
    <property type="project" value="UniProtKB-KW"/>
</dbReference>
<sequence length="533" mass="60659">MAVLGSIKTMGVKEITVWFFDYLCLYLLFQLIKFIYNTWWTPIHIQKVFRSQGIKGPSYRFHHGNTKEISKMMEESKKKPMKLSHDILSVAQPHFDSWLSQYGSIFLYWYGTKARLVIAEPELIKEILNNKDGTYLKIQFEGYFKKLLGGGLVTAEGKKWIAQRKIANHSFHANSLKGMVKAMTESVEMMLERWRINYVEGKNEIEVFEEFRVLTSEVISRTAFGSSYLEGKNIFDKISRLATLASVNTNKMKIPGIGTIFRSSDEIESEKLELEVRNSIIELVRKKEEDIRLGGSESSDGCDFLGLLIKATQETDEEKKISIGDVIDECKTFYFAGHETTTGLLAWTSLLLAINPDWQDKARKEATEFLNKNDSTPEFYNHVARSKTLNIIINETLRLYPIAGSVERRVAKKVRLGNLVLPPGIGVTIPILALHHDAKIWGEDVHLFKPERFSQGVGKATTTSTTMAFLPFSYGPRICVGLNFALLEAKIALLMILSRYRFALSPTYVHSPVNHPTLQARYGIQLTLHALRI</sequence>
<dbReference type="PRINTS" id="PR00385">
    <property type="entry name" value="P450"/>
</dbReference>
<dbReference type="PANTHER" id="PTHR24282:SF20">
    <property type="entry name" value="CYTOCHROME P450 CYP749A22-LIKE"/>
    <property type="match status" value="1"/>
</dbReference>
<evidence type="ECO:0000256" key="1">
    <source>
        <dbReference type="ARBA" id="ARBA00004370"/>
    </source>
</evidence>
<dbReference type="Proteomes" id="UP001419268">
    <property type="component" value="Unassembled WGS sequence"/>
</dbReference>
<accession>A0AAP0KCG2</accession>
<dbReference type="PANTHER" id="PTHR24282">
    <property type="entry name" value="CYTOCHROME P450 FAMILY MEMBER"/>
    <property type="match status" value="1"/>
</dbReference>
<keyword evidence="4" id="KW-0812">Transmembrane</keyword>
<evidence type="ECO:0000256" key="7">
    <source>
        <dbReference type="ARBA" id="ARBA00023002"/>
    </source>
</evidence>
<dbReference type="PRINTS" id="PR00463">
    <property type="entry name" value="EP450I"/>
</dbReference>
<dbReference type="InterPro" id="IPR036396">
    <property type="entry name" value="Cyt_P450_sf"/>
</dbReference>
<dbReference type="InterPro" id="IPR050665">
    <property type="entry name" value="Cytochrome_P450_Monooxygen"/>
</dbReference>
<evidence type="ECO:0000256" key="11">
    <source>
        <dbReference type="PIRSR" id="PIRSR602401-1"/>
    </source>
</evidence>
<keyword evidence="10" id="KW-0472">Membrane</keyword>
<keyword evidence="3 11" id="KW-0349">Heme</keyword>
<evidence type="ECO:0000256" key="10">
    <source>
        <dbReference type="ARBA" id="ARBA00023136"/>
    </source>
</evidence>
<evidence type="ECO:0000313" key="13">
    <source>
        <dbReference type="EMBL" id="KAK9149118.1"/>
    </source>
</evidence>
<evidence type="ECO:0000256" key="9">
    <source>
        <dbReference type="ARBA" id="ARBA00023033"/>
    </source>
</evidence>
<dbReference type="AlphaFoldDB" id="A0AAP0KCG2"/>
<comment type="similarity">
    <text evidence="2 12">Belongs to the cytochrome P450 family.</text>
</comment>
<keyword evidence="9 12" id="KW-0503">Monooxygenase</keyword>
<comment type="subcellular location">
    <subcellularLocation>
        <location evidence="1">Membrane</location>
    </subcellularLocation>
</comment>
<evidence type="ECO:0000256" key="2">
    <source>
        <dbReference type="ARBA" id="ARBA00010617"/>
    </source>
</evidence>
<dbReference type="Gene3D" id="1.10.630.10">
    <property type="entry name" value="Cytochrome P450"/>
    <property type="match status" value="1"/>
</dbReference>
<dbReference type="Pfam" id="PF00067">
    <property type="entry name" value="p450"/>
    <property type="match status" value="1"/>
</dbReference>
<evidence type="ECO:0000256" key="8">
    <source>
        <dbReference type="ARBA" id="ARBA00023004"/>
    </source>
</evidence>
<proteinExistence type="inferred from homology"/>
<evidence type="ECO:0008006" key="15">
    <source>
        <dbReference type="Google" id="ProtNLM"/>
    </source>
</evidence>
<feature type="binding site" description="axial binding residue" evidence="11">
    <location>
        <position position="479"/>
    </location>
    <ligand>
        <name>heme</name>
        <dbReference type="ChEBI" id="CHEBI:30413"/>
    </ligand>
    <ligandPart>
        <name>Fe</name>
        <dbReference type="ChEBI" id="CHEBI:18248"/>
    </ligandPart>
</feature>
<dbReference type="GO" id="GO:0016705">
    <property type="term" value="F:oxidoreductase activity, acting on paired donors, with incorporation or reduction of molecular oxygen"/>
    <property type="evidence" value="ECO:0007669"/>
    <property type="project" value="InterPro"/>
</dbReference>
<dbReference type="InterPro" id="IPR001128">
    <property type="entry name" value="Cyt_P450"/>
</dbReference>
<comment type="cofactor">
    <cofactor evidence="11">
        <name>heme</name>
        <dbReference type="ChEBI" id="CHEBI:30413"/>
    </cofactor>
</comment>
<dbReference type="InterPro" id="IPR017972">
    <property type="entry name" value="Cyt_P450_CS"/>
</dbReference>
<dbReference type="SUPFAM" id="SSF48264">
    <property type="entry name" value="Cytochrome P450"/>
    <property type="match status" value="1"/>
</dbReference>
<evidence type="ECO:0000313" key="14">
    <source>
        <dbReference type="Proteomes" id="UP001419268"/>
    </source>
</evidence>
<keyword evidence="7 12" id="KW-0560">Oxidoreductase</keyword>
<comment type="caution">
    <text evidence="13">The sequence shown here is derived from an EMBL/GenBank/DDBJ whole genome shotgun (WGS) entry which is preliminary data.</text>
</comment>
<protein>
    <recommendedName>
        <fullName evidence="15">Cytochrome P450</fullName>
    </recommendedName>
</protein>
<evidence type="ECO:0000256" key="3">
    <source>
        <dbReference type="ARBA" id="ARBA00022617"/>
    </source>
</evidence>
<reference evidence="13 14" key="1">
    <citation type="submission" date="2024-01" db="EMBL/GenBank/DDBJ databases">
        <title>Genome assemblies of Stephania.</title>
        <authorList>
            <person name="Yang L."/>
        </authorList>
    </citation>
    <scope>NUCLEOTIDE SEQUENCE [LARGE SCALE GENOMIC DNA]</scope>
    <source>
        <strain evidence="13">JXDWG</strain>
        <tissue evidence="13">Leaf</tissue>
    </source>
</reference>
<name>A0AAP0KCG2_9MAGN</name>
<dbReference type="GO" id="GO:0020037">
    <property type="term" value="F:heme binding"/>
    <property type="evidence" value="ECO:0007669"/>
    <property type="project" value="InterPro"/>
</dbReference>
<gene>
    <name evidence="13" type="ORF">Scep_007875</name>
</gene>
<dbReference type="GO" id="GO:0044550">
    <property type="term" value="P:secondary metabolite biosynthetic process"/>
    <property type="evidence" value="ECO:0007669"/>
    <property type="project" value="UniProtKB-ARBA"/>
</dbReference>
<dbReference type="InterPro" id="IPR002401">
    <property type="entry name" value="Cyt_P450_E_grp-I"/>
</dbReference>
<keyword evidence="5 11" id="KW-0479">Metal-binding</keyword>
<dbReference type="GO" id="GO:0016020">
    <property type="term" value="C:membrane"/>
    <property type="evidence" value="ECO:0007669"/>
    <property type="project" value="UniProtKB-SubCell"/>
</dbReference>
<keyword evidence="8 11" id="KW-0408">Iron</keyword>
<evidence type="ECO:0000256" key="5">
    <source>
        <dbReference type="ARBA" id="ARBA00022723"/>
    </source>
</evidence>
<organism evidence="13 14">
    <name type="scientific">Stephania cephalantha</name>
    <dbReference type="NCBI Taxonomy" id="152367"/>
    <lineage>
        <taxon>Eukaryota</taxon>
        <taxon>Viridiplantae</taxon>
        <taxon>Streptophyta</taxon>
        <taxon>Embryophyta</taxon>
        <taxon>Tracheophyta</taxon>
        <taxon>Spermatophyta</taxon>
        <taxon>Magnoliopsida</taxon>
        <taxon>Ranunculales</taxon>
        <taxon>Menispermaceae</taxon>
        <taxon>Menispermoideae</taxon>
        <taxon>Cissampelideae</taxon>
        <taxon>Stephania</taxon>
    </lineage>
</organism>
<evidence type="ECO:0000256" key="4">
    <source>
        <dbReference type="ARBA" id="ARBA00022692"/>
    </source>
</evidence>